<proteinExistence type="predicted"/>
<sequence length="79" mass="8500">MSRLSEALKDTIAGSPNPPRGRQPAASTTFSTDSTPSRRRNSAPSFSPSQANVLNIQPFDNAQAIVVNNLSVFDRVARD</sequence>
<feature type="compositionally biased region" description="Polar residues" evidence="1">
    <location>
        <begin position="25"/>
        <end position="35"/>
    </location>
</feature>
<dbReference type="AlphaFoldDB" id="A0AAN8RIJ4"/>
<reference evidence="2 3" key="1">
    <citation type="submission" date="2019-10" db="EMBL/GenBank/DDBJ databases">
        <authorList>
            <person name="Palmer J.M."/>
        </authorList>
    </citation>
    <scope>NUCLEOTIDE SEQUENCE [LARGE SCALE GENOMIC DNA]</scope>
    <source>
        <strain evidence="2 3">TWF718</strain>
    </source>
</reference>
<feature type="region of interest" description="Disordered" evidence="1">
    <location>
        <begin position="1"/>
        <end position="50"/>
    </location>
</feature>
<evidence type="ECO:0000256" key="1">
    <source>
        <dbReference type="SAM" id="MobiDB-lite"/>
    </source>
</evidence>
<organism evidence="2 3">
    <name type="scientific">Orbilia javanica</name>
    <dbReference type="NCBI Taxonomy" id="47235"/>
    <lineage>
        <taxon>Eukaryota</taxon>
        <taxon>Fungi</taxon>
        <taxon>Dikarya</taxon>
        <taxon>Ascomycota</taxon>
        <taxon>Pezizomycotina</taxon>
        <taxon>Orbiliomycetes</taxon>
        <taxon>Orbiliales</taxon>
        <taxon>Orbiliaceae</taxon>
        <taxon>Orbilia</taxon>
    </lineage>
</organism>
<evidence type="ECO:0000313" key="2">
    <source>
        <dbReference type="EMBL" id="KAK6345685.1"/>
    </source>
</evidence>
<protein>
    <submittedName>
        <fullName evidence="2">Uncharacterized protein</fullName>
    </submittedName>
</protein>
<gene>
    <name evidence="2" type="ORF">TWF718_007594</name>
</gene>
<name>A0AAN8RIJ4_9PEZI</name>
<accession>A0AAN8RIJ4</accession>
<evidence type="ECO:0000313" key="3">
    <source>
        <dbReference type="Proteomes" id="UP001313282"/>
    </source>
</evidence>
<keyword evidence="3" id="KW-1185">Reference proteome</keyword>
<dbReference type="EMBL" id="JAVHNR010000004">
    <property type="protein sequence ID" value="KAK6345685.1"/>
    <property type="molecule type" value="Genomic_DNA"/>
</dbReference>
<dbReference type="Proteomes" id="UP001313282">
    <property type="component" value="Unassembled WGS sequence"/>
</dbReference>
<comment type="caution">
    <text evidence="2">The sequence shown here is derived from an EMBL/GenBank/DDBJ whole genome shotgun (WGS) entry which is preliminary data.</text>
</comment>